<accession>A0A8J3L5S0</accession>
<dbReference type="InterPro" id="IPR009908">
    <property type="entry name" value="Methylamine_util_MauE"/>
</dbReference>
<evidence type="ECO:0000256" key="3">
    <source>
        <dbReference type="ARBA" id="ARBA00022989"/>
    </source>
</evidence>
<keyword evidence="8" id="KW-1185">Reference proteome</keyword>
<evidence type="ECO:0000259" key="6">
    <source>
        <dbReference type="Pfam" id="PF07291"/>
    </source>
</evidence>
<feature type="transmembrane region" description="Helical" evidence="5">
    <location>
        <begin position="119"/>
        <end position="138"/>
    </location>
</feature>
<dbReference type="GO" id="GO:0016020">
    <property type="term" value="C:membrane"/>
    <property type="evidence" value="ECO:0007669"/>
    <property type="project" value="UniProtKB-SubCell"/>
</dbReference>
<proteinExistence type="predicted"/>
<comment type="subcellular location">
    <subcellularLocation>
        <location evidence="1">Membrane</location>
        <topology evidence="1">Multi-pass membrane protein</topology>
    </subcellularLocation>
</comment>
<comment type="caution">
    <text evidence="7">The sequence shown here is derived from an EMBL/GenBank/DDBJ whole genome shotgun (WGS) entry which is preliminary data.</text>
</comment>
<dbReference type="AlphaFoldDB" id="A0A8J3L5S0"/>
<evidence type="ECO:0000256" key="4">
    <source>
        <dbReference type="ARBA" id="ARBA00023136"/>
    </source>
</evidence>
<evidence type="ECO:0000256" key="1">
    <source>
        <dbReference type="ARBA" id="ARBA00004141"/>
    </source>
</evidence>
<keyword evidence="4 5" id="KW-0472">Membrane</keyword>
<dbReference type="EMBL" id="BONJ01000001">
    <property type="protein sequence ID" value="GIG12044.1"/>
    <property type="molecule type" value="Genomic_DNA"/>
</dbReference>
<evidence type="ECO:0000313" key="8">
    <source>
        <dbReference type="Proteomes" id="UP000660339"/>
    </source>
</evidence>
<sequence>MSYVEVAGRLLLVTVFGIALAGKVSSRSAWAAFEASLRDMDVVPVARLSAAARASAAAELAVIGCLLIPGKIAGFAGFILAAGLLAVFTVAIALVVRRKRAVPCRCFGASATPLSARHLARNGALIAIALAGAVAVPATTGLPIPAAVLAGVVGAVAGMLVAAMDDLVALVRP</sequence>
<keyword evidence="2 5" id="KW-0812">Transmembrane</keyword>
<feature type="transmembrane region" description="Helical" evidence="5">
    <location>
        <begin position="72"/>
        <end position="96"/>
    </location>
</feature>
<dbReference type="Pfam" id="PF07291">
    <property type="entry name" value="MauE"/>
    <property type="match status" value="1"/>
</dbReference>
<evidence type="ECO:0000256" key="2">
    <source>
        <dbReference type="ARBA" id="ARBA00022692"/>
    </source>
</evidence>
<reference evidence="7" key="1">
    <citation type="submission" date="2021-01" db="EMBL/GenBank/DDBJ databases">
        <title>Whole genome shotgun sequence of Catellatospora methionotrophica NBRC 14553.</title>
        <authorList>
            <person name="Komaki H."/>
            <person name="Tamura T."/>
        </authorList>
    </citation>
    <scope>NUCLEOTIDE SEQUENCE</scope>
    <source>
        <strain evidence="7">NBRC 14553</strain>
    </source>
</reference>
<protein>
    <submittedName>
        <fullName evidence="7">Methylamine utilization protein MauE</fullName>
    </submittedName>
</protein>
<feature type="transmembrane region" description="Helical" evidence="5">
    <location>
        <begin position="144"/>
        <end position="164"/>
    </location>
</feature>
<dbReference type="Proteomes" id="UP000660339">
    <property type="component" value="Unassembled WGS sequence"/>
</dbReference>
<organism evidence="7 8">
    <name type="scientific">Catellatospora methionotrophica</name>
    <dbReference type="NCBI Taxonomy" id="121620"/>
    <lineage>
        <taxon>Bacteria</taxon>
        <taxon>Bacillati</taxon>
        <taxon>Actinomycetota</taxon>
        <taxon>Actinomycetes</taxon>
        <taxon>Micromonosporales</taxon>
        <taxon>Micromonosporaceae</taxon>
        <taxon>Catellatospora</taxon>
    </lineage>
</organism>
<gene>
    <name evidence="7" type="ORF">Cme02nite_03760</name>
</gene>
<name>A0A8J3L5S0_9ACTN</name>
<feature type="domain" description="Methylamine utilisation protein MauE" evidence="6">
    <location>
        <begin position="2"/>
        <end position="134"/>
    </location>
</feature>
<dbReference type="RefSeq" id="WP_166380396.1">
    <property type="nucleotide sequence ID" value="NZ_BAAATT010000011.1"/>
</dbReference>
<keyword evidence="3 5" id="KW-1133">Transmembrane helix</keyword>
<evidence type="ECO:0000313" key="7">
    <source>
        <dbReference type="EMBL" id="GIG12044.1"/>
    </source>
</evidence>
<dbReference type="GO" id="GO:0030416">
    <property type="term" value="P:methylamine metabolic process"/>
    <property type="evidence" value="ECO:0007669"/>
    <property type="project" value="InterPro"/>
</dbReference>
<evidence type="ECO:0000256" key="5">
    <source>
        <dbReference type="SAM" id="Phobius"/>
    </source>
</evidence>